<dbReference type="InterPro" id="IPR019331">
    <property type="entry name" value="FAM192A/Fyv6_N"/>
</dbReference>
<comment type="subcellular location">
    <subcellularLocation>
        <location evidence="1">Nucleus</location>
    </subcellularLocation>
</comment>
<evidence type="ECO:0000259" key="4">
    <source>
        <dbReference type="Pfam" id="PF10187"/>
    </source>
</evidence>
<accession>A0A0A2JHA3</accession>
<evidence type="ECO:0000256" key="1">
    <source>
        <dbReference type="ARBA" id="ARBA00004123"/>
    </source>
</evidence>
<dbReference type="HOGENOM" id="CLU_067596_0_1_1"/>
<feature type="compositionally biased region" description="Basic residues" evidence="3">
    <location>
        <begin position="139"/>
        <end position="159"/>
    </location>
</feature>
<dbReference type="OrthoDB" id="75807at2759"/>
<evidence type="ECO:0000256" key="2">
    <source>
        <dbReference type="ARBA" id="ARBA00023242"/>
    </source>
</evidence>
<feature type="region of interest" description="Disordered" evidence="3">
    <location>
        <begin position="108"/>
        <end position="247"/>
    </location>
</feature>
<gene>
    <name evidence="5" type="ORF">PEX2_090400</name>
</gene>
<dbReference type="AlphaFoldDB" id="A0A0A2JHA3"/>
<comment type="caution">
    <text evidence="5">The sequence shown here is derived from an EMBL/GenBank/DDBJ whole genome shotgun (WGS) entry which is preliminary data.</text>
</comment>
<feature type="region of interest" description="Disordered" evidence="3">
    <location>
        <begin position="256"/>
        <end position="275"/>
    </location>
</feature>
<dbReference type="Pfam" id="PF10187">
    <property type="entry name" value="FAM192A_Fyv6_N"/>
    <property type="match status" value="1"/>
</dbReference>
<dbReference type="GO" id="GO:0005634">
    <property type="term" value="C:nucleus"/>
    <property type="evidence" value="ECO:0007669"/>
    <property type="project" value="UniProtKB-SubCell"/>
</dbReference>
<feature type="region of interest" description="Disordered" evidence="3">
    <location>
        <begin position="1"/>
        <end position="20"/>
    </location>
</feature>
<dbReference type="Proteomes" id="UP000030143">
    <property type="component" value="Unassembled WGS sequence"/>
</dbReference>
<dbReference type="GeneID" id="27681730"/>
<dbReference type="EMBL" id="JQFZ01000214">
    <property type="protein sequence ID" value="KGO54787.1"/>
    <property type="molecule type" value="Genomic_DNA"/>
</dbReference>
<sequence>MSSGFVSSGTNEQPIERDDEWLRAQQELEEERRRKAEIGKQDDGKSLFEVLERNKMAKQEAFEEKSRLKNQFRSLDEDEVDFLDSVLESTRAKEAAVKRETAEQLEAFRRQREEAQKALLQSTSSDATPVQGEEWTTLARKRRHDKHRHSLIPGKKRKASVAENAAGKDTQNGKDSQKQAGADGSSTKKLDQGTSKSGQPTPATSATASETTNPATKSKVVTDTEKGQEDTARTRNDGPTSMGPRKFATTNIYVSAGGLDNPGQADDVRTVDILK</sequence>
<dbReference type="PANTHER" id="PTHR13495:SF0">
    <property type="entry name" value="PSME3-INTERACTING PROTEIN"/>
    <property type="match status" value="1"/>
</dbReference>
<feature type="compositionally biased region" description="Low complexity" evidence="3">
    <location>
        <begin position="200"/>
        <end position="216"/>
    </location>
</feature>
<proteinExistence type="predicted"/>
<feature type="compositionally biased region" description="Basic and acidic residues" evidence="3">
    <location>
        <begin position="220"/>
        <end position="236"/>
    </location>
</feature>
<dbReference type="PANTHER" id="PTHR13495">
    <property type="entry name" value="NEFA-INTERACTING NUCLEAR PROTEIN NIP30"/>
    <property type="match status" value="1"/>
</dbReference>
<reference evidence="5 6" key="1">
    <citation type="journal article" date="2015" name="Mol. Plant Microbe Interact.">
        <title>Genome, transcriptome, and functional analyses of Penicillium expansum provide new insights into secondary metabolism and pathogenicity.</title>
        <authorList>
            <person name="Ballester A.R."/>
            <person name="Marcet-Houben M."/>
            <person name="Levin E."/>
            <person name="Sela N."/>
            <person name="Selma-Lazaro C."/>
            <person name="Carmona L."/>
            <person name="Wisniewski M."/>
            <person name="Droby S."/>
            <person name="Gonzalez-Candelas L."/>
            <person name="Gabaldon T."/>
        </authorList>
    </citation>
    <scope>NUCLEOTIDE SEQUENCE [LARGE SCALE GENOMIC DNA]</scope>
    <source>
        <strain evidence="5 6">MD-8</strain>
    </source>
</reference>
<feature type="domain" description="FAM192A/Fyv6 N-terminal" evidence="4">
    <location>
        <begin position="5"/>
        <end position="109"/>
    </location>
</feature>
<feature type="compositionally biased region" description="Polar residues" evidence="3">
    <location>
        <begin position="1"/>
        <end position="13"/>
    </location>
</feature>
<dbReference type="VEuPathDB" id="FungiDB:PEXP_014330"/>
<dbReference type="PhylomeDB" id="A0A0A2JHA3"/>
<evidence type="ECO:0000313" key="5">
    <source>
        <dbReference type="EMBL" id="KGO54787.1"/>
    </source>
</evidence>
<keyword evidence="6" id="KW-1185">Reference proteome</keyword>
<protein>
    <submittedName>
        <fullName evidence="5">NEFA-interacting nuclear protein NIP30, N-terminal</fullName>
    </submittedName>
</protein>
<evidence type="ECO:0000313" key="6">
    <source>
        <dbReference type="Proteomes" id="UP000030143"/>
    </source>
</evidence>
<dbReference type="RefSeq" id="XP_016597099.1">
    <property type="nucleotide sequence ID" value="XM_016746310.1"/>
</dbReference>
<dbReference type="InterPro" id="IPR039845">
    <property type="entry name" value="FAM192A"/>
</dbReference>
<organism evidence="5 6">
    <name type="scientific">Penicillium expansum</name>
    <name type="common">Blue mold rot fungus</name>
    <dbReference type="NCBI Taxonomy" id="27334"/>
    <lineage>
        <taxon>Eukaryota</taxon>
        <taxon>Fungi</taxon>
        <taxon>Dikarya</taxon>
        <taxon>Ascomycota</taxon>
        <taxon>Pezizomycotina</taxon>
        <taxon>Eurotiomycetes</taxon>
        <taxon>Eurotiomycetidae</taxon>
        <taxon>Eurotiales</taxon>
        <taxon>Aspergillaceae</taxon>
        <taxon>Penicillium</taxon>
    </lineage>
</organism>
<name>A0A0A2JHA3_PENEN</name>
<dbReference type="STRING" id="27334.A0A0A2JHA3"/>
<feature type="compositionally biased region" description="Basic and acidic residues" evidence="3">
    <location>
        <begin position="266"/>
        <end position="275"/>
    </location>
</feature>
<feature type="compositionally biased region" description="Polar residues" evidence="3">
    <location>
        <begin position="119"/>
        <end position="128"/>
    </location>
</feature>
<evidence type="ECO:0000256" key="3">
    <source>
        <dbReference type="SAM" id="MobiDB-lite"/>
    </source>
</evidence>
<keyword evidence="2" id="KW-0539">Nucleus</keyword>